<dbReference type="Proteomes" id="UP000624041">
    <property type="component" value="Unassembled WGS sequence"/>
</dbReference>
<evidence type="ECO:0000313" key="1">
    <source>
        <dbReference type="EMBL" id="GGN66343.1"/>
    </source>
</evidence>
<reference evidence="1" key="2">
    <citation type="submission" date="2020-09" db="EMBL/GenBank/DDBJ databases">
        <authorList>
            <person name="Sun Q."/>
            <person name="Ohkuma M."/>
        </authorList>
    </citation>
    <scope>NUCLEOTIDE SEQUENCE</scope>
    <source>
        <strain evidence="1">JCM 17251</strain>
    </source>
</reference>
<dbReference type="AlphaFoldDB" id="A0A917Y3W8"/>
<evidence type="ECO:0000313" key="2">
    <source>
        <dbReference type="Proteomes" id="UP000624041"/>
    </source>
</evidence>
<keyword evidence="2" id="KW-1185">Reference proteome</keyword>
<dbReference type="EMBL" id="BMOS01000045">
    <property type="protein sequence ID" value="GGN66343.1"/>
    <property type="molecule type" value="Genomic_DNA"/>
</dbReference>
<comment type="caution">
    <text evidence="1">The sequence shown here is derived from an EMBL/GenBank/DDBJ whole genome shotgun (WGS) entry which is preliminary data.</text>
</comment>
<dbReference type="RefSeq" id="WP_188859403.1">
    <property type="nucleotide sequence ID" value="NZ_BMOS01000045.1"/>
</dbReference>
<proteinExistence type="predicted"/>
<accession>A0A917Y3W8</accession>
<reference evidence="1" key="1">
    <citation type="journal article" date="2014" name="Int. J. Syst. Evol. Microbiol.">
        <title>Complete genome sequence of Corynebacterium casei LMG S-19264T (=DSM 44701T), isolated from a smear-ripened cheese.</title>
        <authorList>
            <consortium name="US DOE Joint Genome Institute (JGI-PGF)"/>
            <person name="Walter F."/>
            <person name="Albersmeier A."/>
            <person name="Kalinowski J."/>
            <person name="Ruckert C."/>
        </authorList>
    </citation>
    <scope>NUCLEOTIDE SEQUENCE</scope>
    <source>
        <strain evidence="1">JCM 17251</strain>
    </source>
</reference>
<protein>
    <submittedName>
        <fullName evidence="1">Uncharacterized protein</fullName>
    </submittedName>
</protein>
<sequence length="73" mass="8548">MDYEKHFREKDIPTAEKEVNCIKELLKSVDSHVDSGDIAQAKNRDEDLKKSLENLVTLNELKLEEDRYKALTR</sequence>
<name>A0A917Y3W8_9BACI</name>
<gene>
    <name evidence="1" type="ORF">GCM10007971_36170</name>
</gene>
<organism evidence="1 2">
    <name type="scientific">Oceanobacillus indicireducens</name>
    <dbReference type="NCBI Taxonomy" id="1004261"/>
    <lineage>
        <taxon>Bacteria</taxon>
        <taxon>Bacillati</taxon>
        <taxon>Bacillota</taxon>
        <taxon>Bacilli</taxon>
        <taxon>Bacillales</taxon>
        <taxon>Bacillaceae</taxon>
        <taxon>Oceanobacillus</taxon>
    </lineage>
</organism>